<keyword evidence="2" id="KW-0472">Membrane</keyword>
<accession>A0ABY5K8S9</accession>
<keyword evidence="2" id="KW-1133">Transmembrane helix</keyword>
<protein>
    <submittedName>
        <fullName evidence="4">DUF916 domain-containing protein</fullName>
    </submittedName>
</protein>
<dbReference type="PROSITE" id="PS51318">
    <property type="entry name" value="TAT"/>
    <property type="match status" value="1"/>
</dbReference>
<evidence type="ECO:0000256" key="3">
    <source>
        <dbReference type="SAM" id="SignalP"/>
    </source>
</evidence>
<keyword evidence="3" id="KW-0732">Signal</keyword>
<feature type="transmembrane region" description="Helical" evidence="2">
    <location>
        <begin position="328"/>
        <end position="351"/>
    </location>
</feature>
<feature type="signal peptide" evidence="3">
    <location>
        <begin position="1"/>
        <end position="32"/>
    </location>
</feature>
<keyword evidence="2" id="KW-0812">Transmembrane</keyword>
<gene>
    <name evidence="4" type="ORF">NP075_03460</name>
</gene>
<dbReference type="Proteomes" id="UP001317322">
    <property type="component" value="Chromosome"/>
</dbReference>
<dbReference type="RefSeq" id="WP_256791467.1">
    <property type="nucleotide sequence ID" value="NZ_CP101989.1"/>
</dbReference>
<evidence type="ECO:0000256" key="1">
    <source>
        <dbReference type="SAM" id="MobiDB-lite"/>
    </source>
</evidence>
<dbReference type="InterPro" id="IPR006311">
    <property type="entry name" value="TAT_signal"/>
</dbReference>
<organism evidence="4 5">
    <name type="scientific">Cellulomonas wangsupingiae</name>
    <dbReference type="NCBI Taxonomy" id="2968085"/>
    <lineage>
        <taxon>Bacteria</taxon>
        <taxon>Bacillati</taxon>
        <taxon>Actinomycetota</taxon>
        <taxon>Actinomycetes</taxon>
        <taxon>Micrococcales</taxon>
        <taxon>Cellulomonadaceae</taxon>
        <taxon>Cellulomonas</taxon>
    </lineage>
</organism>
<feature type="region of interest" description="Disordered" evidence="1">
    <location>
        <begin position="38"/>
        <end position="63"/>
    </location>
</feature>
<feature type="chain" id="PRO_5045228701" evidence="3">
    <location>
        <begin position="33"/>
        <end position="410"/>
    </location>
</feature>
<name>A0ABY5K8S9_9CELL</name>
<keyword evidence="5" id="KW-1185">Reference proteome</keyword>
<proteinExistence type="predicted"/>
<dbReference type="EMBL" id="CP101989">
    <property type="protein sequence ID" value="UUI65801.1"/>
    <property type="molecule type" value="Genomic_DNA"/>
</dbReference>
<feature type="compositionally biased region" description="Low complexity" evidence="1">
    <location>
        <begin position="38"/>
        <end position="58"/>
    </location>
</feature>
<sequence length="410" mass="41070">MTTTRRARVAAAAVTAAAVLGAAVTWTAPAHAGPPLALATDPAAADPAAADPAAAPAGTPGGVTWSVEPADAAGPDGRVSLRHVVDPGGAVSDHVTVRNFSDRAASFTLYPHDGVVNEEGAFDVLPGDEPVTRAGAWITLGTVAGAQVVGDGRLLLEVPAASAVVVPLEVAVPDDATPGDHAAGVVAELAPADGQAVRVASRVGVRLHLRVSGDVVASLVPRDVRATWRPSWNPFARGTVRVTYVVGNAGNVRLGAGTRTTLGGPFGVGGSAAATEDVREILPGGSTTVTADLAAWPLVRSAGRVEVVPATVGQDRVDVPLPVARASYAAWTLPWAQLALVLLVGGGAVLVRWWRRRAAAGVQARIDAAVARALVDGRGGVDAVDAADGLPVGGAGGAATATRPPDRPTI</sequence>
<evidence type="ECO:0000313" key="5">
    <source>
        <dbReference type="Proteomes" id="UP001317322"/>
    </source>
</evidence>
<evidence type="ECO:0000256" key="2">
    <source>
        <dbReference type="SAM" id="Phobius"/>
    </source>
</evidence>
<evidence type="ECO:0000313" key="4">
    <source>
        <dbReference type="EMBL" id="UUI65801.1"/>
    </source>
</evidence>
<reference evidence="4 5" key="1">
    <citation type="submission" date="2022-07" db="EMBL/GenBank/DDBJ databases">
        <title>Novel species in genus cellulomonas.</title>
        <authorList>
            <person name="Ye L."/>
        </authorList>
    </citation>
    <scope>NUCLEOTIDE SEQUENCE [LARGE SCALE GENOMIC DNA]</scope>
    <source>
        <strain evidence="5">zg-Y908</strain>
    </source>
</reference>